<evidence type="ECO:0000256" key="1">
    <source>
        <dbReference type="SAM" id="MobiDB-lite"/>
    </source>
</evidence>
<name>A0A8T1NGJ9_CARIL</name>
<proteinExistence type="predicted"/>
<reference evidence="3" key="1">
    <citation type="submission" date="2020-12" db="EMBL/GenBank/DDBJ databases">
        <title>WGS assembly of Carya illinoinensis cv. Pawnee.</title>
        <authorList>
            <person name="Platts A."/>
            <person name="Shu S."/>
            <person name="Wright S."/>
            <person name="Barry K."/>
            <person name="Edger P."/>
            <person name="Pires J.C."/>
            <person name="Schmutz J."/>
        </authorList>
    </citation>
    <scope>NUCLEOTIDE SEQUENCE</scope>
    <source>
        <tissue evidence="3">Leaf</tissue>
    </source>
</reference>
<comment type="caution">
    <text evidence="3">The sequence shown here is derived from an EMBL/GenBank/DDBJ whole genome shotgun (WGS) entry which is preliminary data.</text>
</comment>
<dbReference type="EMBL" id="CM031822">
    <property type="protein sequence ID" value="KAG6628921.1"/>
    <property type="molecule type" value="Genomic_DNA"/>
</dbReference>
<accession>A0A8T1NGJ9</accession>
<dbReference type="InterPro" id="IPR025558">
    <property type="entry name" value="DUF4283"/>
</dbReference>
<organism evidence="3 4">
    <name type="scientific">Carya illinoinensis</name>
    <name type="common">Pecan</name>
    <dbReference type="NCBI Taxonomy" id="32201"/>
    <lineage>
        <taxon>Eukaryota</taxon>
        <taxon>Viridiplantae</taxon>
        <taxon>Streptophyta</taxon>
        <taxon>Embryophyta</taxon>
        <taxon>Tracheophyta</taxon>
        <taxon>Spermatophyta</taxon>
        <taxon>Magnoliopsida</taxon>
        <taxon>eudicotyledons</taxon>
        <taxon>Gunneridae</taxon>
        <taxon>Pentapetalae</taxon>
        <taxon>rosids</taxon>
        <taxon>fabids</taxon>
        <taxon>Fagales</taxon>
        <taxon>Juglandaceae</taxon>
        <taxon>Carya</taxon>
    </lineage>
</organism>
<dbReference type="Pfam" id="PF14111">
    <property type="entry name" value="DUF4283"/>
    <property type="match status" value="1"/>
</dbReference>
<feature type="region of interest" description="Disordered" evidence="1">
    <location>
        <begin position="114"/>
        <end position="140"/>
    </location>
</feature>
<gene>
    <name evidence="3" type="ORF">CIPAW_14G046500</name>
</gene>
<dbReference type="AlphaFoldDB" id="A0A8T1NGJ9"/>
<sequence length="311" mass="35228">MSLLTNRYYNREALKTTMKKVWQPVHEVRFKELGSKLLLVEFVDDRDKQRVLREGPWTFDRNLVLLKHLEVVGHQEAQVSSQLPFGSWLRAGTLLGRGEGKLCLKASYHRNSSSARSLKIDRQPTGVKPRKKETTEKVDGNQETFEREDFFSASVMQESRKDAVIGDNVECNVTGMLTSTVVTKKEIVQNYTGLHREEPLSFPSKEGINMFPAPKLLNEDGLQPIGNEVGVETHSKPRRGRPCRKWVRVCPTSHEVTGVSLLQEVKGKRKALGLNSTSSKRGRTSMMENEDDTALDLSPTVKATKQPRRDK</sequence>
<evidence type="ECO:0000313" key="3">
    <source>
        <dbReference type="EMBL" id="KAG6628921.1"/>
    </source>
</evidence>
<protein>
    <recommendedName>
        <fullName evidence="2">DUF4283 domain-containing protein</fullName>
    </recommendedName>
</protein>
<feature type="domain" description="DUF4283" evidence="2">
    <location>
        <begin position="7"/>
        <end position="69"/>
    </location>
</feature>
<evidence type="ECO:0000313" key="4">
    <source>
        <dbReference type="Proteomes" id="UP000811609"/>
    </source>
</evidence>
<evidence type="ECO:0000259" key="2">
    <source>
        <dbReference type="Pfam" id="PF14111"/>
    </source>
</evidence>
<keyword evidence="4" id="KW-1185">Reference proteome</keyword>
<feature type="region of interest" description="Disordered" evidence="1">
    <location>
        <begin position="272"/>
        <end position="311"/>
    </location>
</feature>
<dbReference type="Proteomes" id="UP000811609">
    <property type="component" value="Chromosome 14"/>
</dbReference>